<proteinExistence type="predicted"/>
<dbReference type="InterPro" id="IPR037401">
    <property type="entry name" value="SnoaL-like"/>
</dbReference>
<gene>
    <name evidence="2" type="ORF">GCM10023175_21630</name>
</gene>
<evidence type="ECO:0000313" key="2">
    <source>
        <dbReference type="EMBL" id="GAA4544074.1"/>
    </source>
</evidence>
<sequence length="139" mass="14416">MTDTSCREVVDAFYAAIAGKDAEAVTSVVTEHFADDVVLDLPASLPYGGRIEGVRRLVKIFAHAAGSTAAVGVQDLQLASLLGDGPQVAAHLTFTWFPAGAGASFGSSVLELWTFDAGRVISIEAFYQDTAALVAVAPS</sequence>
<dbReference type="RefSeq" id="WP_345415435.1">
    <property type="nucleotide sequence ID" value="NZ_BAABGT010000029.1"/>
</dbReference>
<keyword evidence="3" id="KW-1185">Reference proteome</keyword>
<evidence type="ECO:0000259" key="1">
    <source>
        <dbReference type="Pfam" id="PF12680"/>
    </source>
</evidence>
<dbReference type="Pfam" id="PF12680">
    <property type="entry name" value="SnoaL_2"/>
    <property type="match status" value="1"/>
</dbReference>
<organism evidence="2 3">
    <name type="scientific">Pseudonocardia xishanensis</name>
    <dbReference type="NCBI Taxonomy" id="630995"/>
    <lineage>
        <taxon>Bacteria</taxon>
        <taxon>Bacillati</taxon>
        <taxon>Actinomycetota</taxon>
        <taxon>Actinomycetes</taxon>
        <taxon>Pseudonocardiales</taxon>
        <taxon>Pseudonocardiaceae</taxon>
        <taxon>Pseudonocardia</taxon>
    </lineage>
</organism>
<dbReference type="EMBL" id="BAABGT010000029">
    <property type="protein sequence ID" value="GAA4544074.1"/>
    <property type="molecule type" value="Genomic_DNA"/>
</dbReference>
<dbReference type="InterPro" id="IPR032710">
    <property type="entry name" value="NTF2-like_dom_sf"/>
</dbReference>
<dbReference type="Gene3D" id="3.10.450.50">
    <property type="match status" value="1"/>
</dbReference>
<comment type="caution">
    <text evidence="2">The sequence shown here is derived from an EMBL/GenBank/DDBJ whole genome shotgun (WGS) entry which is preliminary data.</text>
</comment>
<reference evidence="3" key="1">
    <citation type="journal article" date="2019" name="Int. J. Syst. Evol. Microbiol.">
        <title>The Global Catalogue of Microorganisms (GCM) 10K type strain sequencing project: providing services to taxonomists for standard genome sequencing and annotation.</title>
        <authorList>
            <consortium name="The Broad Institute Genomics Platform"/>
            <consortium name="The Broad Institute Genome Sequencing Center for Infectious Disease"/>
            <person name="Wu L."/>
            <person name="Ma J."/>
        </authorList>
    </citation>
    <scope>NUCLEOTIDE SEQUENCE [LARGE SCALE GENOMIC DNA]</scope>
    <source>
        <strain evidence="3">JCM 17906</strain>
    </source>
</reference>
<evidence type="ECO:0000313" key="3">
    <source>
        <dbReference type="Proteomes" id="UP001501598"/>
    </source>
</evidence>
<protein>
    <recommendedName>
        <fullName evidence="1">SnoaL-like domain-containing protein</fullName>
    </recommendedName>
</protein>
<dbReference type="SUPFAM" id="SSF54427">
    <property type="entry name" value="NTF2-like"/>
    <property type="match status" value="1"/>
</dbReference>
<feature type="domain" description="SnoaL-like" evidence="1">
    <location>
        <begin position="10"/>
        <end position="122"/>
    </location>
</feature>
<name>A0ABP8RQE7_9PSEU</name>
<dbReference type="Proteomes" id="UP001501598">
    <property type="component" value="Unassembled WGS sequence"/>
</dbReference>
<accession>A0ABP8RQE7</accession>